<evidence type="ECO:0000313" key="1">
    <source>
        <dbReference type="EMBL" id="KAF5354559.1"/>
    </source>
</evidence>
<evidence type="ECO:0000313" key="2">
    <source>
        <dbReference type="Proteomes" id="UP000559256"/>
    </source>
</evidence>
<reference evidence="1 2" key="1">
    <citation type="journal article" date="2020" name="ISME J.">
        <title>Uncovering the hidden diversity of litter-decomposition mechanisms in mushroom-forming fungi.</title>
        <authorList>
            <person name="Floudas D."/>
            <person name="Bentzer J."/>
            <person name="Ahren D."/>
            <person name="Johansson T."/>
            <person name="Persson P."/>
            <person name="Tunlid A."/>
        </authorList>
    </citation>
    <scope>NUCLEOTIDE SEQUENCE [LARGE SCALE GENOMIC DNA]</scope>
    <source>
        <strain evidence="1 2">CBS 291.85</strain>
    </source>
</reference>
<sequence>MLEKDRDVLAQEKYVRQASLSPARKDPRAFHFTAGIPNQSLTCLSQFSISPILAVFFAISPSRPDFWSHIILRFDSLYDNKYLSRNSEICYWPLHSVNIYPTPNPPHLPSTCIIGSIGTRVMEDMYEELDADIADDKEHQRRERLVFTSLLWEILTILLSEASRWRSASLAVEALREGQKGLRANGPGC</sequence>
<gene>
    <name evidence="1" type="ORF">D9758_011199</name>
</gene>
<comment type="caution">
    <text evidence="1">The sequence shown here is derived from an EMBL/GenBank/DDBJ whole genome shotgun (WGS) entry which is preliminary data.</text>
</comment>
<name>A0A8H5D6M3_9AGAR</name>
<accession>A0A8H5D6M3</accession>
<proteinExistence type="predicted"/>
<organism evidence="1 2">
    <name type="scientific">Tetrapyrgos nigripes</name>
    <dbReference type="NCBI Taxonomy" id="182062"/>
    <lineage>
        <taxon>Eukaryota</taxon>
        <taxon>Fungi</taxon>
        <taxon>Dikarya</taxon>
        <taxon>Basidiomycota</taxon>
        <taxon>Agaricomycotina</taxon>
        <taxon>Agaricomycetes</taxon>
        <taxon>Agaricomycetidae</taxon>
        <taxon>Agaricales</taxon>
        <taxon>Marasmiineae</taxon>
        <taxon>Marasmiaceae</taxon>
        <taxon>Tetrapyrgos</taxon>
    </lineage>
</organism>
<keyword evidence="2" id="KW-1185">Reference proteome</keyword>
<dbReference type="Proteomes" id="UP000559256">
    <property type="component" value="Unassembled WGS sequence"/>
</dbReference>
<protein>
    <submittedName>
        <fullName evidence="1">Uncharacterized protein</fullName>
    </submittedName>
</protein>
<dbReference type="EMBL" id="JAACJM010000058">
    <property type="protein sequence ID" value="KAF5354559.1"/>
    <property type="molecule type" value="Genomic_DNA"/>
</dbReference>
<dbReference type="AlphaFoldDB" id="A0A8H5D6M3"/>